<protein>
    <submittedName>
        <fullName evidence="12">Major pollen allergen Ole e 10-like</fullName>
    </submittedName>
</protein>
<keyword evidence="2" id="KW-1003">Cell membrane</keyword>
<dbReference type="InterPro" id="IPR044788">
    <property type="entry name" value="X8_dom_prot"/>
</dbReference>
<evidence type="ECO:0000256" key="10">
    <source>
        <dbReference type="SAM" id="SignalP"/>
    </source>
</evidence>
<comment type="caution">
    <text evidence="12">The sequence shown here is derived from an EMBL/GenBank/DDBJ whole genome shotgun (WGS) entry which is preliminary data.</text>
</comment>
<evidence type="ECO:0000256" key="8">
    <source>
        <dbReference type="ARBA" id="ARBA00023288"/>
    </source>
</evidence>
<organism evidence="12 13">
    <name type="scientific">Salvia divinorum</name>
    <name type="common">Maria pastora</name>
    <name type="synonym">Diviner's sage</name>
    <dbReference type="NCBI Taxonomy" id="28513"/>
    <lineage>
        <taxon>Eukaryota</taxon>
        <taxon>Viridiplantae</taxon>
        <taxon>Streptophyta</taxon>
        <taxon>Embryophyta</taxon>
        <taxon>Tracheophyta</taxon>
        <taxon>Spermatophyta</taxon>
        <taxon>Magnoliopsida</taxon>
        <taxon>eudicotyledons</taxon>
        <taxon>Gunneridae</taxon>
        <taxon>Pentapetalae</taxon>
        <taxon>asterids</taxon>
        <taxon>lamiids</taxon>
        <taxon>Lamiales</taxon>
        <taxon>Lamiaceae</taxon>
        <taxon>Nepetoideae</taxon>
        <taxon>Mentheae</taxon>
        <taxon>Salviinae</taxon>
        <taxon>Salvia</taxon>
        <taxon>Salvia subgen. Calosphace</taxon>
    </lineage>
</organism>
<name>A0ABD1HZ54_SALDI</name>
<keyword evidence="8" id="KW-0449">Lipoprotein</keyword>
<gene>
    <name evidence="12" type="ORF">AAHA92_11021</name>
</gene>
<evidence type="ECO:0000256" key="2">
    <source>
        <dbReference type="ARBA" id="ARBA00022475"/>
    </source>
</evidence>
<dbReference type="PANTHER" id="PTHR31044:SF28">
    <property type="entry name" value="CARBOHYDRATE-BINDING X8 DOMAIN SUPERFAMILY PROTEIN"/>
    <property type="match status" value="1"/>
</dbReference>
<dbReference type="SMART" id="SM00768">
    <property type="entry name" value="X8"/>
    <property type="match status" value="1"/>
</dbReference>
<dbReference type="EMBL" id="JBEAFC010000004">
    <property type="protein sequence ID" value="KAL1560853.1"/>
    <property type="molecule type" value="Genomic_DNA"/>
</dbReference>
<accession>A0ABD1HZ54</accession>
<dbReference type="Pfam" id="PF07983">
    <property type="entry name" value="X8"/>
    <property type="match status" value="1"/>
</dbReference>
<keyword evidence="3" id="KW-0336">GPI-anchor</keyword>
<dbReference type="AlphaFoldDB" id="A0ABD1HZ54"/>
<evidence type="ECO:0000313" key="12">
    <source>
        <dbReference type="EMBL" id="KAL1560853.1"/>
    </source>
</evidence>
<dbReference type="InterPro" id="IPR012946">
    <property type="entry name" value="X8"/>
</dbReference>
<feature type="compositionally biased region" description="Pro residues" evidence="9">
    <location>
        <begin position="66"/>
        <end position="93"/>
    </location>
</feature>
<keyword evidence="13" id="KW-1185">Reference proteome</keyword>
<keyword evidence="5" id="KW-0472">Membrane</keyword>
<feature type="domain" description="X8" evidence="11">
    <location>
        <begin position="100"/>
        <end position="184"/>
    </location>
</feature>
<evidence type="ECO:0000256" key="5">
    <source>
        <dbReference type="ARBA" id="ARBA00023136"/>
    </source>
</evidence>
<evidence type="ECO:0000256" key="3">
    <source>
        <dbReference type="ARBA" id="ARBA00022622"/>
    </source>
</evidence>
<keyword evidence="4 10" id="KW-0732">Signal</keyword>
<dbReference type="GO" id="GO:0009506">
    <property type="term" value="C:plasmodesma"/>
    <property type="evidence" value="ECO:0007669"/>
    <property type="project" value="UniProtKB-ARBA"/>
</dbReference>
<evidence type="ECO:0000256" key="1">
    <source>
        <dbReference type="ARBA" id="ARBA00004609"/>
    </source>
</evidence>
<reference evidence="12 13" key="1">
    <citation type="submission" date="2024-06" db="EMBL/GenBank/DDBJ databases">
        <title>A chromosome level genome sequence of Diviner's sage (Salvia divinorum).</title>
        <authorList>
            <person name="Ford S.A."/>
            <person name="Ro D.-K."/>
            <person name="Ness R.W."/>
            <person name="Phillips M.A."/>
        </authorList>
    </citation>
    <scope>NUCLEOTIDE SEQUENCE [LARGE SCALE GENOMIC DNA]</scope>
    <source>
        <strain evidence="12">SAF-2024a</strain>
        <tissue evidence="12">Leaf</tissue>
    </source>
</reference>
<feature type="region of interest" description="Disordered" evidence="9">
    <location>
        <begin position="46"/>
        <end position="95"/>
    </location>
</feature>
<evidence type="ECO:0000256" key="4">
    <source>
        <dbReference type="ARBA" id="ARBA00022729"/>
    </source>
</evidence>
<keyword evidence="6" id="KW-1015">Disulfide bond</keyword>
<evidence type="ECO:0000256" key="7">
    <source>
        <dbReference type="ARBA" id="ARBA00023180"/>
    </source>
</evidence>
<dbReference type="GO" id="GO:0098552">
    <property type="term" value="C:side of membrane"/>
    <property type="evidence" value="ECO:0007669"/>
    <property type="project" value="UniProtKB-KW"/>
</dbReference>
<comment type="subcellular location">
    <subcellularLocation>
        <location evidence="1">Cell membrane</location>
        <topology evidence="1">Lipid-anchor</topology>
        <topology evidence="1">GPI-anchor</topology>
    </subcellularLocation>
</comment>
<dbReference type="FunFam" id="1.20.58.1040:FF:000001">
    <property type="entry name" value="Glucan endo-1,3-beta-glucosidase 4"/>
    <property type="match status" value="1"/>
</dbReference>
<keyword evidence="7" id="KW-0325">Glycoprotein</keyword>
<feature type="signal peptide" evidence="10">
    <location>
        <begin position="1"/>
        <end position="29"/>
    </location>
</feature>
<dbReference type="GO" id="GO:0005886">
    <property type="term" value="C:plasma membrane"/>
    <property type="evidence" value="ECO:0007669"/>
    <property type="project" value="UniProtKB-SubCell"/>
</dbReference>
<evidence type="ECO:0000259" key="11">
    <source>
        <dbReference type="SMART" id="SM00768"/>
    </source>
</evidence>
<evidence type="ECO:0000313" key="13">
    <source>
        <dbReference type="Proteomes" id="UP001567538"/>
    </source>
</evidence>
<dbReference type="Gene3D" id="1.20.58.1040">
    <property type="match status" value="1"/>
</dbReference>
<proteinExistence type="predicted"/>
<feature type="chain" id="PRO_5044859413" evidence="10">
    <location>
        <begin position="30"/>
        <end position="187"/>
    </location>
</feature>
<sequence length="187" mass="19570">MMNPATISIINLYILATSTLLAFTNCISSYDPRSIEVSIKNAATTQSAQLQPTPPYQTPQNYPPLCSFPPPPSTPASTILPPPTRPLTPPSPSAKPDHGAWCVAKPSVPVPTIQQALDYACGSGADCGPTQPGGACSQPDTVVAHASFAFNSYWQKAKSIGGTCDFGGSAMIVNVDPSYAQCHFLST</sequence>
<evidence type="ECO:0000256" key="9">
    <source>
        <dbReference type="SAM" id="MobiDB-lite"/>
    </source>
</evidence>
<dbReference type="Proteomes" id="UP001567538">
    <property type="component" value="Unassembled WGS sequence"/>
</dbReference>
<evidence type="ECO:0000256" key="6">
    <source>
        <dbReference type="ARBA" id="ARBA00023157"/>
    </source>
</evidence>
<dbReference type="PANTHER" id="PTHR31044">
    <property type="entry name" value="BETA-1,3 GLUCANASE"/>
    <property type="match status" value="1"/>
</dbReference>